<organism evidence="2 3">
    <name type="scientific">Candidatus Iainarchaeum sp</name>
    <dbReference type="NCBI Taxonomy" id="3101447"/>
    <lineage>
        <taxon>Archaea</taxon>
        <taxon>Candidatus Iainarchaeota</taxon>
        <taxon>Candidatus Iainarchaeia</taxon>
        <taxon>Candidatus Iainarchaeales</taxon>
        <taxon>Candidatus Iainarchaeaceae</taxon>
        <taxon>Candidatus Iainarchaeum</taxon>
    </lineage>
</organism>
<feature type="region of interest" description="Disordered" evidence="1">
    <location>
        <begin position="466"/>
        <end position="487"/>
    </location>
</feature>
<sequence>MPITSNELHELMKRLGFIQRLEHEIEELIRKLSWLRVKIEERNDYNGWLSDWSLSGIQYDTNTDSYGRIYVSVSYDGTSTTVSLYKDSARSVKVAEGSISGTSGTVSLSEVSSSGLSGSVYVDHGLASGESYESVYLVARPDFPLILNWLGIEEEEEWTQEFREFATSLLADLTSAATSMLSSVRSAQREFMTRVWAALAKSTETTVSSQTVDTDDEGHTTVEYEGMAGLLRDRMEDLSESVKGTTIGYSVSSDPDNSGVGKLTVQLAAHCRLVSIELVCTSDTKLSESFSVLGRAEDGTVLSAEMDLTVAHDFKSPYLGIRNMILYRGAASVVGDESDHFSDWYFRGTSSTNTDDGVLYFKYTASTRKLEGFKDSGLADSDKVCEGTWDGGDGSTVTLSEYNNSGLSGTVKVSQVAGADPADTTNLQVTLSDFAEDDRFFVSLDYEDASHFNRYWGWQMSTPLPTSDSPTIDEAWARRPPPPEELD</sequence>
<accession>A0A497JKE3</accession>
<dbReference type="EMBL" id="QMWP01000051">
    <property type="protein sequence ID" value="RLG70562.1"/>
    <property type="molecule type" value="Genomic_DNA"/>
</dbReference>
<evidence type="ECO:0000313" key="2">
    <source>
        <dbReference type="EMBL" id="RLG70562.1"/>
    </source>
</evidence>
<evidence type="ECO:0000256" key="1">
    <source>
        <dbReference type="SAM" id="MobiDB-lite"/>
    </source>
</evidence>
<comment type="caution">
    <text evidence="2">The sequence shown here is derived from an EMBL/GenBank/DDBJ whole genome shotgun (WGS) entry which is preliminary data.</text>
</comment>
<protein>
    <submittedName>
        <fullName evidence="2">Uncharacterized protein</fullName>
    </submittedName>
</protein>
<reference evidence="2 3" key="1">
    <citation type="submission" date="2018-06" db="EMBL/GenBank/DDBJ databases">
        <title>Extensive metabolic versatility and redundancy in microbially diverse, dynamic hydrothermal sediments.</title>
        <authorList>
            <person name="Dombrowski N."/>
            <person name="Teske A."/>
            <person name="Baker B.J."/>
        </authorList>
    </citation>
    <scope>NUCLEOTIDE SEQUENCE [LARGE SCALE GENOMIC DNA]</scope>
    <source>
        <strain evidence="2">B51_G17</strain>
    </source>
</reference>
<proteinExistence type="predicted"/>
<evidence type="ECO:0000313" key="3">
    <source>
        <dbReference type="Proteomes" id="UP000278031"/>
    </source>
</evidence>
<dbReference type="Proteomes" id="UP000278031">
    <property type="component" value="Unassembled WGS sequence"/>
</dbReference>
<gene>
    <name evidence="2" type="ORF">DRO04_01710</name>
</gene>
<name>A0A497JKE3_9ARCH</name>
<dbReference type="AlphaFoldDB" id="A0A497JKE3"/>